<keyword evidence="13" id="KW-1185">Reference proteome</keyword>
<dbReference type="AlphaFoldDB" id="A0AAN6QD15"/>
<dbReference type="CDD" id="cd05474">
    <property type="entry name" value="SAP_like"/>
    <property type="match status" value="1"/>
</dbReference>
<evidence type="ECO:0000256" key="6">
    <source>
        <dbReference type="PIRSR" id="PIRSR601461-1"/>
    </source>
</evidence>
<dbReference type="InterPro" id="IPR033876">
    <property type="entry name" value="SAP-like"/>
</dbReference>
<dbReference type="InterPro" id="IPR001969">
    <property type="entry name" value="Aspartic_peptidase_AS"/>
</dbReference>
<dbReference type="GeneID" id="89936470"/>
<name>A0AAN6QD15_9PEZI</name>
<evidence type="ECO:0000256" key="2">
    <source>
        <dbReference type="ARBA" id="ARBA00022670"/>
    </source>
</evidence>
<protein>
    <submittedName>
        <fullName evidence="12">Acid protease</fullName>
    </submittedName>
</protein>
<organism evidence="12 13">
    <name type="scientific">Canariomyces notabilis</name>
    <dbReference type="NCBI Taxonomy" id="2074819"/>
    <lineage>
        <taxon>Eukaryota</taxon>
        <taxon>Fungi</taxon>
        <taxon>Dikarya</taxon>
        <taxon>Ascomycota</taxon>
        <taxon>Pezizomycotina</taxon>
        <taxon>Sordariomycetes</taxon>
        <taxon>Sordariomycetidae</taxon>
        <taxon>Sordariales</taxon>
        <taxon>Chaetomiaceae</taxon>
        <taxon>Canariomyces</taxon>
    </lineage>
</organism>
<dbReference type="SUPFAM" id="SSF50630">
    <property type="entry name" value="Acid proteases"/>
    <property type="match status" value="1"/>
</dbReference>
<dbReference type="InterPro" id="IPR001461">
    <property type="entry name" value="Aspartic_peptidase_A1"/>
</dbReference>
<dbReference type="GO" id="GO:0004190">
    <property type="term" value="F:aspartic-type endopeptidase activity"/>
    <property type="evidence" value="ECO:0007669"/>
    <property type="project" value="UniProtKB-KW"/>
</dbReference>
<dbReference type="PROSITE" id="PS51767">
    <property type="entry name" value="PEPTIDASE_A1"/>
    <property type="match status" value="1"/>
</dbReference>
<evidence type="ECO:0000256" key="1">
    <source>
        <dbReference type="ARBA" id="ARBA00007447"/>
    </source>
</evidence>
<proteinExistence type="inferred from homology"/>
<evidence type="ECO:0000256" key="4">
    <source>
        <dbReference type="ARBA" id="ARBA00022750"/>
    </source>
</evidence>
<evidence type="ECO:0000256" key="5">
    <source>
        <dbReference type="ARBA" id="ARBA00022801"/>
    </source>
</evidence>
<evidence type="ECO:0000256" key="8">
    <source>
        <dbReference type="RuleBase" id="RU000454"/>
    </source>
</evidence>
<reference evidence="12" key="2">
    <citation type="submission" date="2023-05" db="EMBL/GenBank/DDBJ databases">
        <authorList>
            <consortium name="Lawrence Berkeley National Laboratory"/>
            <person name="Steindorff A."/>
            <person name="Hensen N."/>
            <person name="Bonometti L."/>
            <person name="Westerberg I."/>
            <person name="Brannstrom I.O."/>
            <person name="Guillou S."/>
            <person name="Cros-Aarteil S."/>
            <person name="Calhoun S."/>
            <person name="Haridas S."/>
            <person name="Kuo A."/>
            <person name="Mondo S."/>
            <person name="Pangilinan J."/>
            <person name="Riley R."/>
            <person name="Labutti K."/>
            <person name="Andreopoulos B."/>
            <person name="Lipzen A."/>
            <person name="Chen C."/>
            <person name="Yanf M."/>
            <person name="Daum C."/>
            <person name="Ng V."/>
            <person name="Clum A."/>
            <person name="Ohm R."/>
            <person name="Martin F."/>
            <person name="Silar P."/>
            <person name="Natvig D."/>
            <person name="Lalanne C."/>
            <person name="Gautier V."/>
            <person name="Ament-Velasquez S.L."/>
            <person name="Kruys A."/>
            <person name="Hutchinson M.I."/>
            <person name="Powell A.J."/>
            <person name="Barry K."/>
            <person name="Miller A.N."/>
            <person name="Grigoriev I.V."/>
            <person name="Debuchy R."/>
            <person name="Gladieux P."/>
            <person name="Thoren M.H."/>
            <person name="Johannesson H."/>
        </authorList>
    </citation>
    <scope>NUCLEOTIDE SEQUENCE</scope>
    <source>
        <strain evidence="12">CBS 508.74</strain>
    </source>
</reference>
<dbReference type="GO" id="GO:0006508">
    <property type="term" value="P:proteolysis"/>
    <property type="evidence" value="ECO:0007669"/>
    <property type="project" value="UniProtKB-KW"/>
</dbReference>
<gene>
    <name evidence="12" type="ORF">N656DRAFT_719179</name>
</gene>
<keyword evidence="4 8" id="KW-0064">Aspartyl protease</keyword>
<evidence type="ECO:0000259" key="11">
    <source>
        <dbReference type="PROSITE" id="PS51767"/>
    </source>
</evidence>
<dbReference type="Pfam" id="PF00026">
    <property type="entry name" value="Asp"/>
    <property type="match status" value="1"/>
</dbReference>
<evidence type="ECO:0000313" key="13">
    <source>
        <dbReference type="Proteomes" id="UP001302812"/>
    </source>
</evidence>
<dbReference type="RefSeq" id="XP_064665459.1">
    <property type="nucleotide sequence ID" value="XM_064812345.1"/>
</dbReference>
<feature type="active site" evidence="6">
    <location>
        <position position="82"/>
    </location>
</feature>
<feature type="compositionally biased region" description="Polar residues" evidence="9">
    <location>
        <begin position="447"/>
        <end position="459"/>
    </location>
</feature>
<comment type="caution">
    <text evidence="12">The sequence shown here is derived from an EMBL/GenBank/DDBJ whole genome shotgun (WGS) entry which is preliminary data.</text>
</comment>
<feature type="signal peptide" evidence="10">
    <location>
        <begin position="1"/>
        <end position="18"/>
    </location>
</feature>
<feature type="region of interest" description="Disordered" evidence="9">
    <location>
        <begin position="425"/>
        <end position="469"/>
    </location>
</feature>
<dbReference type="EMBL" id="MU853368">
    <property type="protein sequence ID" value="KAK4107889.1"/>
    <property type="molecule type" value="Genomic_DNA"/>
</dbReference>
<dbReference type="Proteomes" id="UP001302812">
    <property type="component" value="Unassembled WGS sequence"/>
</dbReference>
<dbReference type="InterPro" id="IPR021109">
    <property type="entry name" value="Peptidase_aspartic_dom_sf"/>
</dbReference>
<dbReference type="InterPro" id="IPR033121">
    <property type="entry name" value="PEPTIDASE_A1"/>
</dbReference>
<keyword evidence="5 8" id="KW-0378">Hydrolase</keyword>
<dbReference type="PANTHER" id="PTHR47966">
    <property type="entry name" value="BETA-SITE APP-CLEAVING ENZYME, ISOFORM A-RELATED"/>
    <property type="match status" value="1"/>
</dbReference>
<feature type="chain" id="PRO_5043025478" evidence="10">
    <location>
        <begin position="19"/>
        <end position="492"/>
    </location>
</feature>
<feature type="active site" evidence="6">
    <location>
        <position position="273"/>
    </location>
</feature>
<reference evidence="12" key="1">
    <citation type="journal article" date="2023" name="Mol. Phylogenet. Evol.">
        <title>Genome-scale phylogeny and comparative genomics of the fungal order Sordariales.</title>
        <authorList>
            <person name="Hensen N."/>
            <person name="Bonometti L."/>
            <person name="Westerberg I."/>
            <person name="Brannstrom I.O."/>
            <person name="Guillou S."/>
            <person name="Cros-Aarteil S."/>
            <person name="Calhoun S."/>
            <person name="Haridas S."/>
            <person name="Kuo A."/>
            <person name="Mondo S."/>
            <person name="Pangilinan J."/>
            <person name="Riley R."/>
            <person name="LaButti K."/>
            <person name="Andreopoulos B."/>
            <person name="Lipzen A."/>
            <person name="Chen C."/>
            <person name="Yan M."/>
            <person name="Daum C."/>
            <person name="Ng V."/>
            <person name="Clum A."/>
            <person name="Steindorff A."/>
            <person name="Ohm R.A."/>
            <person name="Martin F."/>
            <person name="Silar P."/>
            <person name="Natvig D.O."/>
            <person name="Lalanne C."/>
            <person name="Gautier V."/>
            <person name="Ament-Velasquez S.L."/>
            <person name="Kruys A."/>
            <person name="Hutchinson M.I."/>
            <person name="Powell A.J."/>
            <person name="Barry K."/>
            <person name="Miller A.N."/>
            <person name="Grigoriev I.V."/>
            <person name="Debuchy R."/>
            <person name="Gladieux P."/>
            <person name="Hiltunen Thoren M."/>
            <person name="Johannesson H."/>
        </authorList>
    </citation>
    <scope>NUCLEOTIDE SEQUENCE</scope>
    <source>
        <strain evidence="12">CBS 508.74</strain>
    </source>
</reference>
<evidence type="ECO:0000313" key="12">
    <source>
        <dbReference type="EMBL" id="KAK4107889.1"/>
    </source>
</evidence>
<keyword evidence="2 8" id="KW-0645">Protease</keyword>
<dbReference type="PROSITE" id="PS00141">
    <property type="entry name" value="ASP_PROTEASE"/>
    <property type="match status" value="1"/>
</dbReference>
<keyword evidence="3 10" id="KW-0732">Signal</keyword>
<evidence type="ECO:0000256" key="7">
    <source>
        <dbReference type="PIRSR" id="PIRSR601461-2"/>
    </source>
</evidence>
<evidence type="ECO:0000256" key="10">
    <source>
        <dbReference type="SAM" id="SignalP"/>
    </source>
</evidence>
<feature type="disulfide bond" evidence="7">
    <location>
        <begin position="309"/>
        <end position="342"/>
    </location>
</feature>
<dbReference type="Gene3D" id="2.40.70.10">
    <property type="entry name" value="Acid Proteases"/>
    <property type="match status" value="2"/>
</dbReference>
<feature type="compositionally biased region" description="Low complexity" evidence="9">
    <location>
        <begin position="430"/>
        <end position="443"/>
    </location>
</feature>
<evidence type="ECO:0000256" key="3">
    <source>
        <dbReference type="ARBA" id="ARBA00022729"/>
    </source>
</evidence>
<keyword evidence="7" id="KW-1015">Disulfide bond</keyword>
<dbReference type="PANTHER" id="PTHR47966:SF65">
    <property type="entry name" value="ASPARTIC-TYPE ENDOPEPTIDASE"/>
    <property type="match status" value="1"/>
</dbReference>
<accession>A0AAN6QD15</accession>
<dbReference type="PRINTS" id="PR00792">
    <property type="entry name" value="PEPSIN"/>
</dbReference>
<comment type="similarity">
    <text evidence="1 8">Belongs to the peptidase A1 family.</text>
</comment>
<evidence type="ECO:0000256" key="9">
    <source>
        <dbReference type="SAM" id="MobiDB-lite"/>
    </source>
</evidence>
<sequence>MLPLIFAAPLIGAASVAASERRQLVTRGDGFIRSPVNALPGPAPRLRVRQNEIEVDNQLSGTRYVVDVEIGTPGQPVSLILDTGSPDTWVNPDCDNVNQVADCESHPRYDYTKSQSANVTRAGDVLVYGIGNATIRYVRETVTIGSATIENQIIGVATESHSIPLGILGMSPNPSGRNDYPYILDTMVDQGLIKSRAFSLDLRGVDNPNGALIFGGIDTGKYIGELAKLPILDRRETPRTADRYYVTMTGVGLTLPDGSVVQSETLEVPVFLDSGSTFSYLPPAIYEAFASAFNDAEYDPRTGFYYLPCDVADVDGSVDFYFGEKAIRVSLNDFIWQVQGYCILGVLPDNEEPILGDTFLRAAYVVFDQDNRNLHIAQAANCGTNLVAIGSGVDAVPSSTGECTELPTPTATGGSLDFTTSRPPASTFTGSGPTGVVIGPGPVASKVSGSTEIPGPTQTGSGSSSEAGGGARAGSAALVALAVVNMLLVWVV</sequence>
<feature type="domain" description="Peptidase A1" evidence="11">
    <location>
        <begin position="64"/>
        <end position="377"/>
    </location>
</feature>